<dbReference type="AlphaFoldDB" id="A0A1E5E0A3"/>
<dbReference type="InterPro" id="IPR025137">
    <property type="entry name" value="NfrA_C"/>
</dbReference>
<dbReference type="Proteomes" id="UP000094070">
    <property type="component" value="Unassembled WGS sequence"/>
</dbReference>
<dbReference type="eggNOG" id="COG0457">
    <property type="taxonomic scope" value="Bacteria"/>
</dbReference>
<evidence type="ECO:0000259" key="1">
    <source>
        <dbReference type="Pfam" id="PF13283"/>
    </source>
</evidence>
<sequence>MHLNTHLDSESQILPSTWLRQNQCYVLNQDTSPRIDFKKQVEAYCLSVSNTLSAADLYAETLTPLSSENERVRVAKWYAIGLDYSASFPYWVGVNFQKLDEYTRYLYIKTLVETGHTEKADELWIAANFEKENDQWWLLGAKIADDSGDHELMYQRLKEGFLVSRSTDIVTKLGRYYDRLGQTDELRDLVYEVLKRDKTGDISSELAYVMGLRYTDLAEILLAHAYQYPKYQYDVIFLSKYASVTESNGQLRQAKSLYEGAIDQIYSSAPLTESQQTQLGYLQQSHKNIDLGWKFTVAGWLGKSRVQTVPGFTSTKGNFFLYEEGVYTFEDSWIPRSGISISSLQAGLTDNESADNIGIEVDFAYYVKLFDFHNTNIKLGVKQSVTGGIDYTRPYLRLSSDVFSNDDWSKSWKTSQKYWFYQNLYLDGLLYLNSDDKYSLYGRYEVGETFKTVENNLQRLTPYVFTQWSSSQLESYDQTDLLAGLGVSWSWEWSQTHYDGYKVSTEVGLEWQHLIDSNTDSDSNDSILLRFSSYF</sequence>
<proteinExistence type="predicted"/>
<dbReference type="Pfam" id="PF13283">
    <property type="entry name" value="NfrA_C"/>
    <property type="match status" value="1"/>
</dbReference>
<comment type="caution">
    <text evidence="2">The sequence shown here is derived from an EMBL/GenBank/DDBJ whole genome shotgun (WGS) entry which is preliminary data.</text>
</comment>
<gene>
    <name evidence="2" type="ORF">A1QC_11040</name>
</gene>
<organism evidence="2 3">
    <name type="scientific">Vibrio rumoiensis 1S-45</name>
    <dbReference type="NCBI Taxonomy" id="1188252"/>
    <lineage>
        <taxon>Bacteria</taxon>
        <taxon>Pseudomonadati</taxon>
        <taxon>Pseudomonadota</taxon>
        <taxon>Gammaproteobacteria</taxon>
        <taxon>Vibrionales</taxon>
        <taxon>Vibrionaceae</taxon>
        <taxon>Vibrio</taxon>
    </lineage>
</organism>
<protein>
    <recommendedName>
        <fullName evidence="1">Bacteriophage N4 adsorption protein A C-terminal domain-containing protein</fullName>
    </recommendedName>
</protein>
<keyword evidence="3" id="KW-1185">Reference proteome</keyword>
<evidence type="ECO:0000313" key="2">
    <source>
        <dbReference type="EMBL" id="OEF23854.1"/>
    </source>
</evidence>
<dbReference type="EMBL" id="AJYK02000083">
    <property type="protein sequence ID" value="OEF23854.1"/>
    <property type="molecule type" value="Genomic_DNA"/>
</dbReference>
<evidence type="ECO:0000313" key="3">
    <source>
        <dbReference type="Proteomes" id="UP000094070"/>
    </source>
</evidence>
<feature type="domain" description="Bacteriophage N4 adsorption protein A C-terminal" evidence="1">
    <location>
        <begin position="401"/>
        <end position="519"/>
    </location>
</feature>
<name>A0A1E5E0A3_9VIBR</name>
<accession>A0A1E5E0A3</accession>
<reference evidence="2 3" key="1">
    <citation type="journal article" date="2012" name="Science">
        <title>Ecological populations of bacteria act as socially cohesive units of antibiotic production and resistance.</title>
        <authorList>
            <person name="Cordero O.X."/>
            <person name="Wildschutte H."/>
            <person name="Kirkup B."/>
            <person name="Proehl S."/>
            <person name="Ngo L."/>
            <person name="Hussain F."/>
            <person name="Le Roux F."/>
            <person name="Mincer T."/>
            <person name="Polz M.F."/>
        </authorList>
    </citation>
    <scope>NUCLEOTIDE SEQUENCE [LARGE SCALE GENOMIC DNA]</scope>
    <source>
        <strain evidence="2 3">1S-45</strain>
    </source>
</reference>